<protein>
    <submittedName>
        <fullName evidence="2">NAD(P)H-dependent oxidoreductase</fullName>
    </submittedName>
</protein>
<feature type="domain" description="NADPH-dependent FMN reductase-like" evidence="1">
    <location>
        <begin position="3"/>
        <end position="146"/>
    </location>
</feature>
<accession>A0A943I1Y6</accession>
<dbReference type="GO" id="GO:0005829">
    <property type="term" value="C:cytosol"/>
    <property type="evidence" value="ECO:0007669"/>
    <property type="project" value="TreeGrafter"/>
</dbReference>
<name>A0A943I1Y6_9FIRM</name>
<organism evidence="2 3">
    <name type="scientific">Acidaminococcus intestini</name>
    <dbReference type="NCBI Taxonomy" id="187327"/>
    <lineage>
        <taxon>Bacteria</taxon>
        <taxon>Bacillati</taxon>
        <taxon>Bacillota</taxon>
        <taxon>Negativicutes</taxon>
        <taxon>Acidaminococcales</taxon>
        <taxon>Acidaminococcaceae</taxon>
        <taxon>Acidaminococcus</taxon>
    </lineage>
</organism>
<dbReference type="SUPFAM" id="SSF52218">
    <property type="entry name" value="Flavoproteins"/>
    <property type="match status" value="1"/>
</dbReference>
<proteinExistence type="predicted"/>
<comment type="caution">
    <text evidence="2">The sequence shown here is derived from an EMBL/GenBank/DDBJ whole genome shotgun (WGS) entry which is preliminary data.</text>
</comment>
<dbReference type="GO" id="GO:0016491">
    <property type="term" value="F:oxidoreductase activity"/>
    <property type="evidence" value="ECO:0007669"/>
    <property type="project" value="InterPro"/>
</dbReference>
<sequence>MKKVLLIVGSMREKAFNRQAALMAQKMLEKKADVSILSYKDLPQMNQDIEFPAPEAVARVRKEVAEADGLWFFTPEYNHSYPGVLKNLLDWLSRPTQPGVRESSVIWGKKAAITGASGRSAASFARAKLTELLDFIGVDMISTQVGMAVTPEEFETDELVLSDSTKSELKNQAQTFLTYLG</sequence>
<gene>
    <name evidence="2" type="ORF">KHX13_08850</name>
</gene>
<evidence type="ECO:0000259" key="1">
    <source>
        <dbReference type="Pfam" id="PF03358"/>
    </source>
</evidence>
<dbReference type="PANTHER" id="PTHR30543">
    <property type="entry name" value="CHROMATE REDUCTASE"/>
    <property type="match status" value="1"/>
</dbReference>
<reference evidence="2" key="1">
    <citation type="submission" date="2021-02" db="EMBL/GenBank/DDBJ databases">
        <title>Infant gut strain persistence is associated with maternal origin, phylogeny, and functional potential including surface adhesion and iron acquisition.</title>
        <authorList>
            <person name="Lou Y.C."/>
        </authorList>
    </citation>
    <scope>NUCLEOTIDE SEQUENCE</scope>
    <source>
        <strain evidence="2">L3_106_000M1_dasL3_106_000M1_concoct_15</strain>
    </source>
</reference>
<dbReference type="GO" id="GO:0010181">
    <property type="term" value="F:FMN binding"/>
    <property type="evidence" value="ECO:0007669"/>
    <property type="project" value="TreeGrafter"/>
</dbReference>
<dbReference type="AlphaFoldDB" id="A0A943I1Y6"/>
<dbReference type="InterPro" id="IPR029039">
    <property type="entry name" value="Flavoprotein-like_sf"/>
</dbReference>
<dbReference type="EMBL" id="JAGZCZ010000012">
    <property type="protein sequence ID" value="MBS5520400.1"/>
    <property type="molecule type" value="Genomic_DNA"/>
</dbReference>
<evidence type="ECO:0000313" key="2">
    <source>
        <dbReference type="EMBL" id="MBS5520400.1"/>
    </source>
</evidence>
<dbReference type="InterPro" id="IPR005025">
    <property type="entry name" value="FMN_Rdtase-like_dom"/>
</dbReference>
<dbReference type="InterPro" id="IPR050712">
    <property type="entry name" value="NAD(P)H-dep_reductase"/>
</dbReference>
<dbReference type="Pfam" id="PF03358">
    <property type="entry name" value="FMN_red"/>
    <property type="match status" value="1"/>
</dbReference>
<evidence type="ECO:0000313" key="3">
    <source>
        <dbReference type="Proteomes" id="UP000754226"/>
    </source>
</evidence>
<dbReference type="Gene3D" id="3.40.50.360">
    <property type="match status" value="1"/>
</dbReference>
<dbReference type="Proteomes" id="UP000754226">
    <property type="component" value="Unassembled WGS sequence"/>
</dbReference>
<dbReference type="PANTHER" id="PTHR30543:SF21">
    <property type="entry name" value="NAD(P)H-DEPENDENT FMN REDUCTASE LOT6"/>
    <property type="match status" value="1"/>
</dbReference>